<reference evidence="1 3" key="1">
    <citation type="submission" date="2024-02" db="EMBL/GenBank/DDBJ databases">
        <authorList>
            <person name="Chen Y."/>
            <person name="Shah S."/>
            <person name="Dougan E. K."/>
            <person name="Thang M."/>
            <person name="Chan C."/>
        </authorList>
    </citation>
    <scope>NUCLEOTIDE SEQUENCE [LARGE SCALE GENOMIC DNA]</scope>
</reference>
<sequence>MACVVHGLQTIQAFEVKTAPSTSPTSPSSPITVSSGGLIDKEALLELQQVFLETFALPSFQRKLREASSTATRSDVSLWELLEQGEAQRLEKYGMEASLLELKELSNLWKDFETDAEVYVNRMAIEESLGLSQVLPAEVEERPTPVDRGSSTPLSKQSVKRLLKSLLRSFSEPDFQEAIEKLQQTADASPHPCRDQGYYQLPGRAALAFPVQEQLLPCFGLPGSRQGVQQMIARCACFLEDEEVVQLMDSVNMKLGMSPSAAARFRTLAMELK</sequence>
<comment type="caution">
    <text evidence="1">The sequence shown here is derived from an EMBL/GenBank/DDBJ whole genome shotgun (WGS) entry which is preliminary data.</text>
</comment>
<dbReference type="EMBL" id="CAXAMM010032223">
    <property type="protein sequence ID" value="CAK9069409.1"/>
    <property type="molecule type" value="Genomic_DNA"/>
</dbReference>
<dbReference type="Proteomes" id="UP001642464">
    <property type="component" value="Unassembled WGS sequence"/>
</dbReference>
<organism evidence="1 3">
    <name type="scientific">Durusdinium trenchii</name>
    <dbReference type="NCBI Taxonomy" id="1381693"/>
    <lineage>
        <taxon>Eukaryota</taxon>
        <taxon>Sar</taxon>
        <taxon>Alveolata</taxon>
        <taxon>Dinophyceae</taxon>
        <taxon>Suessiales</taxon>
        <taxon>Symbiodiniaceae</taxon>
        <taxon>Durusdinium</taxon>
    </lineage>
</organism>
<name>A0ABP0I397_9DINO</name>
<protein>
    <submittedName>
        <fullName evidence="1">Uncharacterized protein</fullName>
    </submittedName>
</protein>
<evidence type="ECO:0000313" key="2">
    <source>
        <dbReference type="EMBL" id="CAK9069409.1"/>
    </source>
</evidence>
<accession>A0ABP0I397</accession>
<evidence type="ECO:0000313" key="3">
    <source>
        <dbReference type="Proteomes" id="UP001642464"/>
    </source>
</evidence>
<proteinExistence type="predicted"/>
<keyword evidence="3" id="KW-1185">Reference proteome</keyword>
<dbReference type="EMBL" id="CAXAMM010002670">
    <property type="protein sequence ID" value="CAK8997046.1"/>
    <property type="molecule type" value="Genomic_DNA"/>
</dbReference>
<gene>
    <name evidence="2" type="ORF">SCF082_LOCUS34763</name>
    <name evidence="1" type="ORF">SCF082_LOCUS5058</name>
</gene>
<evidence type="ECO:0000313" key="1">
    <source>
        <dbReference type="EMBL" id="CAK8997046.1"/>
    </source>
</evidence>